<accession>A0A6J4JVY0</accession>
<protein>
    <submittedName>
        <fullName evidence="2">Uncharacterized protein</fullName>
    </submittedName>
</protein>
<feature type="chain" id="PRO_5027062504" evidence="1">
    <location>
        <begin position="30"/>
        <end position="130"/>
    </location>
</feature>
<sequence length="130" mass="13611">MKEGQPVKKTTLLAVLLTMALVAAVPAVAQISGGDPTIAPGQVAGQYDNSACEISGATPFGHVPGEILVLYYSGEIQTLHFEEIASIPDPCERLAAEEAKLQEVRTWPEVRAAGFNNSGQSIDPEPIGPG</sequence>
<name>A0A6J4JVY0_9CHLR</name>
<evidence type="ECO:0000313" key="2">
    <source>
        <dbReference type="EMBL" id="CAA9288902.1"/>
    </source>
</evidence>
<proteinExistence type="predicted"/>
<evidence type="ECO:0000256" key="1">
    <source>
        <dbReference type="SAM" id="SignalP"/>
    </source>
</evidence>
<feature type="signal peptide" evidence="1">
    <location>
        <begin position="1"/>
        <end position="29"/>
    </location>
</feature>
<gene>
    <name evidence="2" type="ORF">AVDCRST_MAG93-3745</name>
</gene>
<keyword evidence="1" id="KW-0732">Signal</keyword>
<dbReference type="AlphaFoldDB" id="A0A6J4JVY0"/>
<reference evidence="2" key="1">
    <citation type="submission" date="2020-02" db="EMBL/GenBank/DDBJ databases">
        <authorList>
            <person name="Meier V. D."/>
        </authorList>
    </citation>
    <scope>NUCLEOTIDE SEQUENCE</scope>
    <source>
        <strain evidence="2">AVDCRST_MAG93</strain>
    </source>
</reference>
<dbReference type="EMBL" id="CADCTR010001274">
    <property type="protein sequence ID" value="CAA9288902.1"/>
    <property type="molecule type" value="Genomic_DNA"/>
</dbReference>
<organism evidence="2">
    <name type="scientific">uncultured Chloroflexia bacterium</name>
    <dbReference type="NCBI Taxonomy" id="1672391"/>
    <lineage>
        <taxon>Bacteria</taxon>
        <taxon>Bacillati</taxon>
        <taxon>Chloroflexota</taxon>
        <taxon>Chloroflexia</taxon>
        <taxon>environmental samples</taxon>
    </lineage>
</organism>